<protein>
    <submittedName>
        <fullName evidence="2">Uncharacterized protein</fullName>
    </submittedName>
</protein>
<proteinExistence type="predicted"/>
<gene>
    <name evidence="2" type="ORF">C8A00DRAFT_32664</name>
</gene>
<evidence type="ECO:0000313" key="3">
    <source>
        <dbReference type="Proteomes" id="UP001302745"/>
    </source>
</evidence>
<evidence type="ECO:0000256" key="1">
    <source>
        <dbReference type="SAM" id="MobiDB-lite"/>
    </source>
</evidence>
<keyword evidence="3" id="KW-1185">Reference proteome</keyword>
<evidence type="ECO:0000313" key="2">
    <source>
        <dbReference type="EMBL" id="KAK4154540.1"/>
    </source>
</evidence>
<comment type="caution">
    <text evidence="2">The sequence shown here is derived from an EMBL/GenBank/DDBJ whole genome shotgun (WGS) entry which is preliminary data.</text>
</comment>
<sequence length="311" mass="34256">MVSNCPECGARLDIVRARDSTEALGGDVSSVTPQQYEQPKDANSLIPDIDTTEVDLQRLKELICAPTKSFYGPRPRTMRPDLSDEATLQDKATQEALSRVASQMHSAIRHAGEKSVDTLLESKRDGRDEYDLPAPLEWVLEAVGAILYEQERAGSAVEEMQETEPAVAEDIASNPRRTRDSVNMSTGHQTTLATPLPRPHPGSTRPPPQRTNLPLHGTRRPLRPPEHPVNPPSERLAQPRDPQRRPHRVAAVPHPPPQRPPDHPPARLRGRPIASHAHRPSAARAQNPAKATPGPKFQMASAKSFWLIASI</sequence>
<reference evidence="2" key="2">
    <citation type="submission" date="2023-05" db="EMBL/GenBank/DDBJ databases">
        <authorList>
            <consortium name="Lawrence Berkeley National Laboratory"/>
            <person name="Steindorff A."/>
            <person name="Hensen N."/>
            <person name="Bonometti L."/>
            <person name="Westerberg I."/>
            <person name="Brannstrom I.O."/>
            <person name="Guillou S."/>
            <person name="Cros-Aarteil S."/>
            <person name="Calhoun S."/>
            <person name="Haridas S."/>
            <person name="Kuo A."/>
            <person name="Mondo S."/>
            <person name="Pangilinan J."/>
            <person name="Riley R."/>
            <person name="Labutti K."/>
            <person name="Andreopoulos B."/>
            <person name="Lipzen A."/>
            <person name="Chen C."/>
            <person name="Yanf M."/>
            <person name="Daum C."/>
            <person name="Ng V."/>
            <person name="Clum A."/>
            <person name="Ohm R."/>
            <person name="Martin F."/>
            <person name="Silar P."/>
            <person name="Natvig D."/>
            <person name="Lalanne C."/>
            <person name="Gautier V."/>
            <person name="Ament-Velasquez S.L."/>
            <person name="Kruys A."/>
            <person name="Hutchinson M.I."/>
            <person name="Powell A.J."/>
            <person name="Barry K."/>
            <person name="Miller A.N."/>
            <person name="Grigoriev I.V."/>
            <person name="Debuchy R."/>
            <person name="Gladieux P."/>
            <person name="Thoren M.H."/>
            <person name="Johannesson H."/>
        </authorList>
    </citation>
    <scope>NUCLEOTIDE SEQUENCE</scope>
    <source>
        <strain evidence="2">CBS 538.74</strain>
    </source>
</reference>
<dbReference type="AlphaFoldDB" id="A0AAN6VNJ0"/>
<feature type="compositionally biased region" description="Pro residues" evidence="1">
    <location>
        <begin position="196"/>
        <end position="209"/>
    </location>
</feature>
<feature type="compositionally biased region" description="Basic residues" evidence="1">
    <location>
        <begin position="266"/>
        <end position="281"/>
    </location>
</feature>
<dbReference type="EMBL" id="MU856909">
    <property type="protein sequence ID" value="KAK4154540.1"/>
    <property type="molecule type" value="Genomic_DNA"/>
</dbReference>
<name>A0AAN6VNJ0_9PEZI</name>
<organism evidence="2 3">
    <name type="scientific">Chaetomidium leptoderma</name>
    <dbReference type="NCBI Taxonomy" id="669021"/>
    <lineage>
        <taxon>Eukaryota</taxon>
        <taxon>Fungi</taxon>
        <taxon>Dikarya</taxon>
        <taxon>Ascomycota</taxon>
        <taxon>Pezizomycotina</taxon>
        <taxon>Sordariomycetes</taxon>
        <taxon>Sordariomycetidae</taxon>
        <taxon>Sordariales</taxon>
        <taxon>Chaetomiaceae</taxon>
        <taxon>Chaetomidium</taxon>
    </lineage>
</organism>
<accession>A0AAN6VNJ0</accession>
<feature type="region of interest" description="Disordered" evidence="1">
    <location>
        <begin position="22"/>
        <end position="43"/>
    </location>
</feature>
<feature type="compositionally biased region" description="Polar residues" evidence="1">
    <location>
        <begin position="181"/>
        <end position="193"/>
    </location>
</feature>
<reference evidence="2" key="1">
    <citation type="journal article" date="2023" name="Mol. Phylogenet. Evol.">
        <title>Genome-scale phylogeny and comparative genomics of the fungal order Sordariales.</title>
        <authorList>
            <person name="Hensen N."/>
            <person name="Bonometti L."/>
            <person name="Westerberg I."/>
            <person name="Brannstrom I.O."/>
            <person name="Guillou S."/>
            <person name="Cros-Aarteil S."/>
            <person name="Calhoun S."/>
            <person name="Haridas S."/>
            <person name="Kuo A."/>
            <person name="Mondo S."/>
            <person name="Pangilinan J."/>
            <person name="Riley R."/>
            <person name="LaButti K."/>
            <person name="Andreopoulos B."/>
            <person name="Lipzen A."/>
            <person name="Chen C."/>
            <person name="Yan M."/>
            <person name="Daum C."/>
            <person name="Ng V."/>
            <person name="Clum A."/>
            <person name="Steindorff A."/>
            <person name="Ohm R.A."/>
            <person name="Martin F."/>
            <person name="Silar P."/>
            <person name="Natvig D.O."/>
            <person name="Lalanne C."/>
            <person name="Gautier V."/>
            <person name="Ament-Velasquez S.L."/>
            <person name="Kruys A."/>
            <person name="Hutchinson M.I."/>
            <person name="Powell A.J."/>
            <person name="Barry K."/>
            <person name="Miller A.N."/>
            <person name="Grigoriev I.V."/>
            <person name="Debuchy R."/>
            <person name="Gladieux P."/>
            <person name="Hiltunen Thoren M."/>
            <person name="Johannesson H."/>
        </authorList>
    </citation>
    <scope>NUCLEOTIDE SEQUENCE</scope>
    <source>
        <strain evidence="2">CBS 538.74</strain>
    </source>
</reference>
<feature type="region of interest" description="Disordered" evidence="1">
    <location>
        <begin position="156"/>
        <end position="296"/>
    </location>
</feature>
<dbReference type="Proteomes" id="UP001302745">
    <property type="component" value="Unassembled WGS sequence"/>
</dbReference>